<evidence type="ECO:0000256" key="3">
    <source>
        <dbReference type="SAM" id="Phobius"/>
    </source>
</evidence>
<keyword evidence="1 3" id="KW-0812">Transmembrane</keyword>
<keyword evidence="5" id="KW-1185">Reference proteome</keyword>
<protein>
    <submittedName>
        <fullName evidence="4">Putative membrane protein</fullName>
    </submittedName>
</protein>
<dbReference type="Gene3D" id="1.10.1760.20">
    <property type="match status" value="1"/>
</dbReference>
<dbReference type="PANTHER" id="PTHR37815:SF3">
    <property type="entry name" value="UPF0397 PROTEIN SPR0429"/>
    <property type="match status" value="1"/>
</dbReference>
<evidence type="ECO:0000256" key="2">
    <source>
        <dbReference type="ARBA" id="ARBA00022989"/>
    </source>
</evidence>
<keyword evidence="3" id="KW-0472">Membrane</keyword>
<evidence type="ECO:0000256" key="1">
    <source>
        <dbReference type="ARBA" id="ARBA00022692"/>
    </source>
</evidence>
<keyword evidence="2 3" id="KW-1133">Transmembrane helix</keyword>
<feature type="transmembrane region" description="Helical" evidence="3">
    <location>
        <begin position="157"/>
        <end position="174"/>
    </location>
</feature>
<comment type="caution">
    <text evidence="4">The sequence shown here is derived from an EMBL/GenBank/DDBJ whole genome shotgun (WGS) entry which is preliminary data.</text>
</comment>
<dbReference type="InterPro" id="IPR009825">
    <property type="entry name" value="ECF_substrate-spec-like"/>
</dbReference>
<dbReference type="EMBL" id="SOAZ01000012">
    <property type="protein sequence ID" value="TDT57285.1"/>
    <property type="molecule type" value="Genomic_DNA"/>
</dbReference>
<proteinExistence type="predicted"/>
<reference evidence="4 5" key="1">
    <citation type="submission" date="2019-03" db="EMBL/GenBank/DDBJ databases">
        <title>Genomic Encyclopedia of Type Strains, Phase IV (KMG-IV): sequencing the most valuable type-strain genomes for metagenomic binning, comparative biology and taxonomic classification.</title>
        <authorList>
            <person name="Goeker M."/>
        </authorList>
    </citation>
    <scope>NUCLEOTIDE SEQUENCE [LARGE SCALE GENOMIC DNA]</scope>
    <source>
        <strain evidence="4 5">DSM 24455</strain>
    </source>
</reference>
<sequence>MNSSILRSQTNSKTKDMVTTSLLIALVFIATRFINLQLPISVNGGLVHLGNTMLFMTAIVFGRKKGAVAGAFGMGLFDLLSGGPWVAWAPFTFVIRGVMGYIIGSISNARGRNGNSFIWNLIGIVIASIWMIIGYYIAEGILYGNWITPINSIPGNLIQLIVGAVVGLPLAAALKRTKLV</sequence>
<feature type="transmembrane region" description="Helical" evidence="3">
    <location>
        <begin position="40"/>
        <end position="61"/>
    </location>
</feature>
<dbReference type="GO" id="GO:0016020">
    <property type="term" value="C:membrane"/>
    <property type="evidence" value="ECO:0007669"/>
    <property type="project" value="InterPro"/>
</dbReference>
<accession>A0A4R7KM72</accession>
<dbReference type="Pfam" id="PF07155">
    <property type="entry name" value="ECF-ribofla_trS"/>
    <property type="match status" value="1"/>
</dbReference>
<feature type="transmembrane region" description="Helical" evidence="3">
    <location>
        <begin position="93"/>
        <end position="110"/>
    </location>
</feature>
<organism evidence="4 5">
    <name type="scientific">Fonticella tunisiensis</name>
    <dbReference type="NCBI Taxonomy" id="1096341"/>
    <lineage>
        <taxon>Bacteria</taxon>
        <taxon>Bacillati</taxon>
        <taxon>Bacillota</taxon>
        <taxon>Clostridia</taxon>
        <taxon>Eubacteriales</taxon>
        <taxon>Clostridiaceae</taxon>
        <taxon>Fonticella</taxon>
    </lineage>
</organism>
<dbReference type="PANTHER" id="PTHR37815">
    <property type="entry name" value="UPF0397 PROTEIN BC_2624-RELATED"/>
    <property type="match status" value="1"/>
</dbReference>
<name>A0A4R7KM72_9CLOT</name>
<evidence type="ECO:0000313" key="5">
    <source>
        <dbReference type="Proteomes" id="UP000295325"/>
    </source>
</evidence>
<evidence type="ECO:0000313" key="4">
    <source>
        <dbReference type="EMBL" id="TDT57285.1"/>
    </source>
</evidence>
<dbReference type="AlphaFoldDB" id="A0A4R7KM72"/>
<dbReference type="RefSeq" id="WP_133628332.1">
    <property type="nucleotide sequence ID" value="NZ_SOAZ01000012.1"/>
</dbReference>
<gene>
    <name evidence="4" type="ORF">EDD71_11267</name>
</gene>
<dbReference type="Proteomes" id="UP000295325">
    <property type="component" value="Unassembled WGS sequence"/>
</dbReference>
<feature type="transmembrane region" description="Helical" evidence="3">
    <location>
        <begin position="117"/>
        <end position="137"/>
    </location>
</feature>
<dbReference type="OrthoDB" id="411368at2"/>